<evidence type="ECO:0000256" key="1">
    <source>
        <dbReference type="ARBA" id="ARBA00000707"/>
    </source>
</evidence>
<dbReference type="Proteomes" id="UP000799324">
    <property type="component" value="Unassembled WGS sequence"/>
</dbReference>
<dbReference type="InterPro" id="IPR022099">
    <property type="entry name" value="DUF3638"/>
</dbReference>
<evidence type="ECO:0000256" key="7">
    <source>
        <dbReference type="SAM" id="Coils"/>
    </source>
</evidence>
<evidence type="ECO:0000313" key="13">
    <source>
        <dbReference type="Proteomes" id="UP000799324"/>
    </source>
</evidence>
<dbReference type="InterPro" id="IPR022105">
    <property type="entry name" value="DUF3645"/>
</dbReference>
<feature type="compositionally biased region" description="Basic and acidic residues" evidence="8">
    <location>
        <begin position="193"/>
        <end position="204"/>
    </location>
</feature>
<dbReference type="Pfam" id="PF12359">
    <property type="entry name" value="DUF3645"/>
    <property type="match status" value="1"/>
</dbReference>
<dbReference type="Pfam" id="PF12340">
    <property type="entry name" value="DUF3638"/>
    <property type="match status" value="1"/>
</dbReference>
<keyword evidence="13" id="KW-1185">Reference proteome</keyword>
<feature type="compositionally biased region" description="Polar residues" evidence="8">
    <location>
        <begin position="179"/>
        <end position="191"/>
    </location>
</feature>
<dbReference type="GO" id="GO:0004843">
    <property type="term" value="F:cysteine-type deubiquitinase activity"/>
    <property type="evidence" value="ECO:0007669"/>
    <property type="project" value="UniProtKB-EC"/>
</dbReference>
<dbReference type="InterPro" id="IPR046541">
    <property type="entry name" value="DUF6606"/>
</dbReference>
<evidence type="ECO:0000259" key="9">
    <source>
        <dbReference type="Pfam" id="PF12340"/>
    </source>
</evidence>
<dbReference type="PANTHER" id="PTHR13367:SF34">
    <property type="match status" value="1"/>
</dbReference>
<evidence type="ECO:0000256" key="4">
    <source>
        <dbReference type="ARBA" id="ARBA00022786"/>
    </source>
</evidence>
<proteinExistence type="predicted"/>
<evidence type="ECO:0000256" key="6">
    <source>
        <dbReference type="ARBA" id="ARBA00022807"/>
    </source>
</evidence>
<accession>A0A6A6T176</accession>
<dbReference type="PANTHER" id="PTHR13367">
    <property type="entry name" value="UBIQUITIN THIOESTERASE"/>
    <property type="match status" value="1"/>
</dbReference>
<evidence type="ECO:0000256" key="8">
    <source>
        <dbReference type="SAM" id="MobiDB-lite"/>
    </source>
</evidence>
<dbReference type="OrthoDB" id="3182339at2759"/>
<gene>
    <name evidence="12" type="ORF">K491DRAFT_780118</name>
</gene>
<evidence type="ECO:0000259" key="11">
    <source>
        <dbReference type="Pfam" id="PF20255"/>
    </source>
</evidence>
<feature type="coiled-coil region" evidence="7">
    <location>
        <begin position="578"/>
        <end position="605"/>
    </location>
</feature>
<dbReference type="EC" id="3.4.19.12" evidence="2"/>
<keyword evidence="7" id="KW-0175">Coiled coil</keyword>
<evidence type="ECO:0000256" key="2">
    <source>
        <dbReference type="ARBA" id="ARBA00012759"/>
    </source>
</evidence>
<evidence type="ECO:0000259" key="10">
    <source>
        <dbReference type="Pfam" id="PF12359"/>
    </source>
</evidence>
<keyword evidence="4" id="KW-0833">Ubl conjugation pathway</keyword>
<dbReference type="InterPro" id="IPR051346">
    <property type="entry name" value="OTU_Deubiquitinase"/>
</dbReference>
<dbReference type="EMBL" id="MU004376">
    <property type="protein sequence ID" value="KAF2653745.1"/>
    <property type="molecule type" value="Genomic_DNA"/>
</dbReference>
<protein>
    <recommendedName>
        <fullName evidence="2">ubiquitinyl hydrolase 1</fullName>
        <ecNumber evidence="2">3.4.19.12</ecNumber>
    </recommendedName>
</protein>
<evidence type="ECO:0000256" key="5">
    <source>
        <dbReference type="ARBA" id="ARBA00022801"/>
    </source>
</evidence>
<comment type="catalytic activity">
    <reaction evidence="1">
        <text>Thiol-dependent hydrolysis of ester, thioester, amide, peptide and isopeptide bonds formed by the C-terminal Gly of ubiquitin (a 76-residue protein attached to proteins as an intracellular targeting signal).</text>
        <dbReference type="EC" id="3.4.19.12"/>
    </reaction>
</comment>
<organism evidence="12 13">
    <name type="scientific">Lophiostoma macrostomum CBS 122681</name>
    <dbReference type="NCBI Taxonomy" id="1314788"/>
    <lineage>
        <taxon>Eukaryota</taxon>
        <taxon>Fungi</taxon>
        <taxon>Dikarya</taxon>
        <taxon>Ascomycota</taxon>
        <taxon>Pezizomycotina</taxon>
        <taxon>Dothideomycetes</taxon>
        <taxon>Pleosporomycetidae</taxon>
        <taxon>Pleosporales</taxon>
        <taxon>Lophiostomataceae</taxon>
        <taxon>Lophiostoma</taxon>
    </lineage>
</organism>
<feature type="domain" description="DUF3638" evidence="9">
    <location>
        <begin position="2038"/>
        <end position="2261"/>
    </location>
</feature>
<dbReference type="GO" id="GO:0006508">
    <property type="term" value="P:proteolysis"/>
    <property type="evidence" value="ECO:0007669"/>
    <property type="project" value="UniProtKB-KW"/>
</dbReference>
<sequence>MASLSVEETGYLIHHVVLPPKLPQADDQNEEFNVALLDIVVEGLRTFSEAVQDEEPLLACQIDFITSTIGNLRRVRNTSGSISDSQLVSLLHSLASNEDFAAVPLEVKAQNAAVLISKQGAGAGVIIEAFELSPTNEAVIGTTGRLKRSFPTYACRVSLNQFEEQGLIESLAHTLSKMSSQTAPGFQSQTRKNQKEHGEARDTPHPGLITDFFVHLLSVVGEPTEVQGIRKNTRDDILWDDTYLPWRRSPLWLLVRTIMQLHLRRISRAELYKAVMVHILARVLYNAKLHHESIGTDMLYAISAKLAGRLQKLRKLVTDASFRVYATPVLAILKETRSLIEVEIGRHTSSCKNNIDMSVLANLQPHNDFDIGIPQLDGFIAKIRRRVRLSGLSNFQPASKGLVFSEHTLPCNFSHSGDYSYVYLAAVEKWVEDHLPSWLGEHIGDNTTCEQLRQLIEDYFKFADSAYSTGSNIPRSLSIMYLTIMELWIACDKCACTLYPLLGDFDPEVDISSFQSLSLPFKTQLKRLSTVEIYLKTRRGNALVKAPSLYRDFGLPASFAVRFFDASPKHQKLFLDIEQDATARRQRKRNELAEQKQRYHDLKAKSDKRSCDYEQVYNSYYNSTTTQHAPRCMKCNLRSQADELRVHVHEWPLASNQAIAKATVFEARLPEAYGNWRDITMFVRKNVLDFSQKIMSPRANYTIDRQDGLSGFAALSSRQRVSLLSEVKPLTGSHYRVKEGVSFLIEEDVCVENALQYQYFDGWDETFLKTLRSSDKVSKRCTYQVPNRSAQLQDYLQGPTASSDITPNQVIASLSNCPSHFSLDEYKAFGMLSIGYNIQYQNLIVQLALPTVDLAKTETQCLILQMIGRAGPMSKDNSAERTAHGILLQESFCGALAKQIKSALGRVSENWETWRAVATLVQIILRMLSMNCNACKSTVATCLELLQEARHIALKWSQNLRTRLATATGDSQRQDISSRLTEIGLLCTSTFDTDGTCLHVILSSPSAITVLIETSILVCENKDVASSEHEYLHRAMLQSWRLLLFRALPVLTGILSSDPVQGALNQAVTASWTAFSPTTPWVILENSTYWIYAKSDALAVHLNLLTAELLVNGLPLSRLPPQYMGHHSYYSLFDKCPIEVMPTNEPGMEFSAKRPFHAQWCYNLSFGMSNPDMLILAARDGLKFDLVPSRVFETRLPAMFVSDYFHWYDHHTGEVEVRPRDDPWSSNNGMCRLKRVGENWRLVNANKILVSPSSNTGIKISKMLSALDRQSHIHVWLEGSSLILIELPRRRLDFHFTQGGSKIHSHQYQGMIIDSDQRIGTLAGLATKLILKHEWGREDRLVLIPEGTVRYSKTTIDHVYVFIELDSARNTHAYQVDEVVGRMLDNGNMQSKLFLCLLHAVTSTLLPDALTGHTGTEAALSILRSGALSSFDLLTPSNLDILERISRLTPGRQFYPANKQVMQRVNWDTNLSFVSQSSEFHGAVNMIFDIARKMKFLQPGNDYVNPPTLALVEAHLLRRDMIRTYMFRVDGFGAERYTHEPDRDYSARARVNDLRRGSQCSVAAEMIFRNKCALHSSIEASDLVHSLRYKLLYNATVKGCNEQLEPAALSYDSKWLAKPSSFLPTDWCNLHSLLATSSRNINRFDLMTWLSTIAFSESTDMNVIQVLAAFYNCPDLASVQIPSAISFELAEEASPSLSDVEELVQNYRPLSSTPESSLPQLSQEQYWQWNARKENLYHDNRSQAARKFAKAIHIQWPSAAPTKPSIQSADTYLDTTTAMSNVHRMFKKWHDNHLFYKYLEDVSHMMARQSVVYVNVQDNHAIAFEEDSTKTQGSPCYCIKDVFNLEVPIAGVSIKSLDLHLPVPPRPLQIPIEQQDMNDEDDQAKVRLVSLLQKLTSCAESSRKKDYIEDLQNSCDSLGIHKEKCRVRTDVSESRLVELLKAHCKNCQRHLTIMNDFLRSLALTGDEIAAQVMQCPRISPTFWLGQLNRDRFDCLTQAWKKVVITYGLAITELHRARRLLALSSRPFELAEELRNTGHQNWSPMEFPETLLLEAENGLLVREVQEEIAKQMRHPPDDKNSVMQLNMGEGKSSVIVPIIASFLSQGKLLVRVIVAKPQSRQMFQMLVSKLGGLLNRRIYHMPFSRALTLSAAEANAIGEIYQECMANRGIMLVQPEHILSFKLMGIECLLSAKPDVGRSLLRTQNFFDTNSRDIVDESDENFSVKFELVYTMGTQRPIDLSPERWIIIHSVLELVMRYAAEVKKSSKLRSSIEFDNRLGSRYPRTRILRDDAEEKLLDLISEHICKFGVSGLLSVARQPQAIRKAVLRYIRNFNLTHEDVKEIEEGPFWTETTQGPLLVLRGLIAGGVLSFALRSKRWRVNYGIDPSRTPKTQLAVPYRSKDNPSPRSEFSHPDVVITLTSLTYYYGGLEDEDLFDTFAHLLKSDQADVEYYEWIRWAPDLPKAFQHLTGVNIKDRYQCITEVFPSLRYSKGVIDYFLSHIVFCKAMKEFPHKLTASGWDLGAVKSHPTTGFSGTNDSRQVLPLSVHYLHSDRQKHTNALVLAYLLQDENSVKLLPPQTDAESLLNIVVNTMTPPTRVILDAGAQILELNNFQVAETWLRMSGSNAKAVIFFNDNEELSVLDHSGRVELLQTSPFAKQLDECLVYLDQAHTRGTDLKMPKHYRAAVTLGANLTKDTLVQACMRMRKLGKGQSVIFCIPEEIQNKILERTAKRNSADIDVSDVLTWTIAETWADMRRSVPLWATQGVRYETHKDHLNGAETTVEQAKEFLEKEAQTLEDRYQPRTRESLDATKDWDTTNSNIKEIVERCRGFGTGSFNTATLQEEQERELSPEIEEEREIQRPAPMKPLEHKLHVDLVHLVERGTFTRKSPAFISALYALRTTSAAKRYDVQQFPRDLLATVDFMSTVLRPGGVTSDSYVSDSYLRPVQWILSVGTDNRRLVIISPFEAEQLLPAIRKSSMVTLHLYAPRPTQGYDALDTLDLYCVGREYSASSNSISRSQIVQLNLFAGQLYFKSHAEYVELCKFLGLAWTTPKDGEELQADGFVVPPAGAWGLKKSPVGFLREYVKMRREGEGMEKTHLGRVLEGGLLEEREFTAD</sequence>
<reference evidence="12" key="1">
    <citation type="journal article" date="2020" name="Stud. Mycol.">
        <title>101 Dothideomycetes genomes: a test case for predicting lifestyles and emergence of pathogens.</title>
        <authorList>
            <person name="Haridas S."/>
            <person name="Albert R."/>
            <person name="Binder M."/>
            <person name="Bloem J."/>
            <person name="Labutti K."/>
            <person name="Salamov A."/>
            <person name="Andreopoulos B."/>
            <person name="Baker S."/>
            <person name="Barry K."/>
            <person name="Bills G."/>
            <person name="Bluhm B."/>
            <person name="Cannon C."/>
            <person name="Castanera R."/>
            <person name="Culley D."/>
            <person name="Daum C."/>
            <person name="Ezra D."/>
            <person name="Gonzalez J."/>
            <person name="Henrissat B."/>
            <person name="Kuo A."/>
            <person name="Liang C."/>
            <person name="Lipzen A."/>
            <person name="Lutzoni F."/>
            <person name="Magnuson J."/>
            <person name="Mondo S."/>
            <person name="Nolan M."/>
            <person name="Ohm R."/>
            <person name="Pangilinan J."/>
            <person name="Park H.-J."/>
            <person name="Ramirez L."/>
            <person name="Alfaro M."/>
            <person name="Sun H."/>
            <person name="Tritt A."/>
            <person name="Yoshinaga Y."/>
            <person name="Zwiers L.-H."/>
            <person name="Turgeon B."/>
            <person name="Goodwin S."/>
            <person name="Spatafora J."/>
            <person name="Crous P."/>
            <person name="Grigoriev I."/>
        </authorList>
    </citation>
    <scope>NUCLEOTIDE SEQUENCE</scope>
    <source>
        <strain evidence="12">CBS 122681</strain>
    </source>
</reference>
<evidence type="ECO:0000256" key="3">
    <source>
        <dbReference type="ARBA" id="ARBA00022670"/>
    </source>
</evidence>
<name>A0A6A6T176_9PLEO</name>
<keyword evidence="6" id="KW-0788">Thiol protease</keyword>
<feature type="domain" description="DUF6606" evidence="11">
    <location>
        <begin position="12"/>
        <end position="284"/>
    </location>
</feature>
<keyword evidence="5" id="KW-0378">Hydrolase</keyword>
<feature type="region of interest" description="Disordered" evidence="8">
    <location>
        <begin position="179"/>
        <end position="205"/>
    </location>
</feature>
<evidence type="ECO:0000313" key="12">
    <source>
        <dbReference type="EMBL" id="KAF2653745.1"/>
    </source>
</evidence>
<dbReference type="Pfam" id="PF20255">
    <property type="entry name" value="DUF6606"/>
    <property type="match status" value="1"/>
</dbReference>
<keyword evidence="3" id="KW-0645">Protease</keyword>
<feature type="domain" description="DUF3645" evidence="10">
    <location>
        <begin position="2384"/>
        <end position="2419"/>
    </location>
</feature>